<dbReference type="Pfam" id="PF13855">
    <property type="entry name" value="LRR_8"/>
    <property type="match status" value="1"/>
</dbReference>
<keyword evidence="1" id="KW-0433">Leucine-rich repeat</keyword>
<organism evidence="4 5">
    <name type="scientific">Holothuria leucospilota</name>
    <name type="common">Black long sea cucumber</name>
    <name type="synonym">Mertensiothuria leucospilota</name>
    <dbReference type="NCBI Taxonomy" id="206669"/>
    <lineage>
        <taxon>Eukaryota</taxon>
        <taxon>Metazoa</taxon>
        <taxon>Echinodermata</taxon>
        <taxon>Eleutherozoa</taxon>
        <taxon>Echinozoa</taxon>
        <taxon>Holothuroidea</taxon>
        <taxon>Aspidochirotacea</taxon>
        <taxon>Aspidochirotida</taxon>
        <taxon>Holothuriidae</taxon>
        <taxon>Holothuria</taxon>
    </lineage>
</organism>
<dbReference type="OrthoDB" id="694479at2759"/>
<dbReference type="InterPro" id="IPR050333">
    <property type="entry name" value="SLRP"/>
</dbReference>
<dbReference type="InterPro" id="IPR003591">
    <property type="entry name" value="Leu-rich_rpt_typical-subtyp"/>
</dbReference>
<dbReference type="EMBL" id="JAIZAY010000002">
    <property type="protein sequence ID" value="KAJ8046471.1"/>
    <property type="molecule type" value="Genomic_DNA"/>
</dbReference>
<protein>
    <submittedName>
        <fullName evidence="4">Immunoglobulin superfamily containing leucine-rich repeat protein</fullName>
    </submittedName>
</protein>
<name>A0A9Q1HIS0_HOLLE</name>
<dbReference type="PANTHER" id="PTHR45712:SF22">
    <property type="entry name" value="INSULIN-LIKE GROWTH FACTOR-BINDING PROTEIN COMPLEX ACID LABILE SUBUNIT"/>
    <property type="match status" value="1"/>
</dbReference>
<dbReference type="PANTHER" id="PTHR45712">
    <property type="entry name" value="AGAP008170-PA"/>
    <property type="match status" value="1"/>
</dbReference>
<evidence type="ECO:0000256" key="1">
    <source>
        <dbReference type="ARBA" id="ARBA00022614"/>
    </source>
</evidence>
<dbReference type="AlphaFoldDB" id="A0A9Q1HIS0"/>
<dbReference type="SUPFAM" id="SSF52058">
    <property type="entry name" value="L domain-like"/>
    <property type="match status" value="1"/>
</dbReference>
<feature type="region of interest" description="Disordered" evidence="3">
    <location>
        <begin position="1"/>
        <end position="22"/>
    </location>
</feature>
<dbReference type="SMART" id="SM00369">
    <property type="entry name" value="LRR_TYP"/>
    <property type="match status" value="5"/>
</dbReference>
<feature type="compositionally biased region" description="Basic and acidic residues" evidence="3">
    <location>
        <begin position="13"/>
        <end position="22"/>
    </location>
</feature>
<dbReference type="PROSITE" id="PS51450">
    <property type="entry name" value="LRR"/>
    <property type="match status" value="1"/>
</dbReference>
<sequence length="202" mass="23364">MSKIKRASLDYVTSKHEDSPGTKNHNLCEFRHGARTNAINTDTCSCRGICFCFIVKNNCTAVCSYQDIDTVPKTIPSNVNFLVLSHNHLMEIPNRTFYNMSDLIILELDYNYLKALPADMFERNGMLKKLVLSHNHLTEIPNRTFYNTSALIKLELDYNYLKELPADLFGQDNMLKKLVLSHNHLRELPKRTFYNMSDLIIL</sequence>
<dbReference type="InterPro" id="IPR032675">
    <property type="entry name" value="LRR_dom_sf"/>
</dbReference>
<evidence type="ECO:0000313" key="5">
    <source>
        <dbReference type="Proteomes" id="UP001152320"/>
    </source>
</evidence>
<proteinExistence type="predicted"/>
<evidence type="ECO:0000256" key="3">
    <source>
        <dbReference type="SAM" id="MobiDB-lite"/>
    </source>
</evidence>
<dbReference type="Proteomes" id="UP001152320">
    <property type="component" value="Chromosome 2"/>
</dbReference>
<comment type="caution">
    <text evidence="4">The sequence shown here is derived from an EMBL/GenBank/DDBJ whole genome shotgun (WGS) entry which is preliminary data.</text>
</comment>
<gene>
    <name evidence="4" type="ORF">HOLleu_05149</name>
</gene>
<evidence type="ECO:0000313" key="4">
    <source>
        <dbReference type="EMBL" id="KAJ8046471.1"/>
    </source>
</evidence>
<keyword evidence="5" id="KW-1185">Reference proteome</keyword>
<evidence type="ECO:0000256" key="2">
    <source>
        <dbReference type="ARBA" id="ARBA00022737"/>
    </source>
</evidence>
<dbReference type="InterPro" id="IPR001611">
    <property type="entry name" value="Leu-rich_rpt"/>
</dbReference>
<accession>A0A9Q1HIS0</accession>
<dbReference type="Gene3D" id="3.80.10.10">
    <property type="entry name" value="Ribonuclease Inhibitor"/>
    <property type="match status" value="1"/>
</dbReference>
<keyword evidence="2" id="KW-0677">Repeat</keyword>
<reference evidence="4" key="1">
    <citation type="submission" date="2021-10" db="EMBL/GenBank/DDBJ databases">
        <title>Tropical sea cucumber genome reveals ecological adaptation and Cuvierian tubules defense mechanism.</title>
        <authorList>
            <person name="Chen T."/>
        </authorList>
    </citation>
    <scope>NUCLEOTIDE SEQUENCE</scope>
    <source>
        <strain evidence="4">Nanhai2018</strain>
        <tissue evidence="4">Muscle</tissue>
    </source>
</reference>